<comment type="caution">
    <text evidence="2">The sequence shown here is derived from an EMBL/GenBank/DDBJ whole genome shotgun (WGS) entry which is preliminary data.</text>
</comment>
<evidence type="ECO:0000313" key="2">
    <source>
        <dbReference type="EMBL" id="TWF58232.1"/>
    </source>
</evidence>
<evidence type="ECO:0000256" key="1">
    <source>
        <dbReference type="SAM" id="Phobius"/>
    </source>
</evidence>
<keyword evidence="1" id="KW-1133">Transmembrane helix</keyword>
<dbReference type="Proteomes" id="UP000320653">
    <property type="component" value="Unassembled WGS sequence"/>
</dbReference>
<organism evidence="2 3">
    <name type="scientific">Neorhizobium alkalisoli</name>
    <dbReference type="NCBI Taxonomy" id="528178"/>
    <lineage>
        <taxon>Bacteria</taxon>
        <taxon>Pseudomonadati</taxon>
        <taxon>Pseudomonadota</taxon>
        <taxon>Alphaproteobacteria</taxon>
        <taxon>Hyphomicrobiales</taxon>
        <taxon>Rhizobiaceae</taxon>
        <taxon>Rhizobium/Agrobacterium group</taxon>
        <taxon>Neorhizobium</taxon>
    </lineage>
</organism>
<keyword evidence="1" id="KW-0472">Membrane</keyword>
<dbReference type="EMBL" id="VIWP01000001">
    <property type="protein sequence ID" value="TWF58232.1"/>
    <property type="molecule type" value="Genomic_DNA"/>
</dbReference>
<gene>
    <name evidence="2" type="ORF">FHW37_10136</name>
</gene>
<keyword evidence="3" id="KW-1185">Reference proteome</keyword>
<feature type="transmembrane region" description="Helical" evidence="1">
    <location>
        <begin position="21"/>
        <end position="40"/>
    </location>
</feature>
<dbReference type="AlphaFoldDB" id="A0A561R6I9"/>
<dbReference type="RefSeq" id="WP_281407226.1">
    <property type="nucleotide sequence ID" value="NZ_VIWP01000001.1"/>
</dbReference>
<accession>A0A561R6I9</accession>
<sequence length="42" mass="4763">MHREWENPVIPRTYFIKILMAWLGAIVVAGLPILMVVNAVTV</sequence>
<reference evidence="2 3" key="1">
    <citation type="submission" date="2019-06" db="EMBL/GenBank/DDBJ databases">
        <title>Sorghum-associated microbial communities from plants grown in Nebraska, USA.</title>
        <authorList>
            <person name="Schachtman D."/>
        </authorList>
    </citation>
    <scope>NUCLEOTIDE SEQUENCE [LARGE SCALE GENOMIC DNA]</scope>
    <source>
        <strain evidence="2 3">1225</strain>
    </source>
</reference>
<proteinExistence type="predicted"/>
<keyword evidence="1" id="KW-0812">Transmembrane</keyword>
<evidence type="ECO:0000313" key="3">
    <source>
        <dbReference type="Proteomes" id="UP000320653"/>
    </source>
</evidence>
<name>A0A561R6I9_9HYPH</name>
<protein>
    <submittedName>
        <fullName evidence="2">Uncharacterized protein</fullName>
    </submittedName>
</protein>